<dbReference type="SMART" id="SM00173">
    <property type="entry name" value="RAS"/>
    <property type="match status" value="1"/>
</dbReference>
<keyword evidence="4" id="KW-1185">Reference proteome</keyword>
<evidence type="ECO:0000313" key="3">
    <source>
        <dbReference type="EMBL" id="KAK8893057.1"/>
    </source>
</evidence>
<evidence type="ECO:0000256" key="1">
    <source>
        <dbReference type="ARBA" id="ARBA00022741"/>
    </source>
</evidence>
<protein>
    <submittedName>
        <fullName evidence="3">Uncharacterized protein</fullName>
    </submittedName>
</protein>
<dbReference type="InterPro" id="IPR050227">
    <property type="entry name" value="Rab"/>
</dbReference>
<organism evidence="3 4">
    <name type="scientific">Tritrichomonas musculus</name>
    <dbReference type="NCBI Taxonomy" id="1915356"/>
    <lineage>
        <taxon>Eukaryota</taxon>
        <taxon>Metamonada</taxon>
        <taxon>Parabasalia</taxon>
        <taxon>Tritrichomonadida</taxon>
        <taxon>Tritrichomonadidae</taxon>
        <taxon>Tritrichomonas</taxon>
    </lineage>
</organism>
<evidence type="ECO:0000313" key="4">
    <source>
        <dbReference type="Proteomes" id="UP001470230"/>
    </source>
</evidence>
<name>A0ABR2KRM5_9EUKA</name>
<comment type="caution">
    <text evidence="3">The sequence shown here is derived from an EMBL/GenBank/DDBJ whole genome shotgun (WGS) entry which is preliminary data.</text>
</comment>
<dbReference type="PANTHER" id="PTHR47977">
    <property type="entry name" value="RAS-RELATED PROTEIN RAB"/>
    <property type="match status" value="1"/>
</dbReference>
<dbReference type="PRINTS" id="PR00449">
    <property type="entry name" value="RASTRNSFRMNG"/>
</dbReference>
<dbReference type="SMART" id="SM00175">
    <property type="entry name" value="RAB"/>
    <property type="match status" value="1"/>
</dbReference>
<evidence type="ECO:0000256" key="2">
    <source>
        <dbReference type="ARBA" id="ARBA00023134"/>
    </source>
</evidence>
<dbReference type="Proteomes" id="UP001470230">
    <property type="component" value="Unassembled WGS sequence"/>
</dbReference>
<dbReference type="NCBIfam" id="TIGR00231">
    <property type="entry name" value="small_GTP"/>
    <property type="match status" value="1"/>
</dbReference>
<dbReference type="InterPro" id="IPR005225">
    <property type="entry name" value="Small_GTP-bd"/>
</dbReference>
<reference evidence="3 4" key="1">
    <citation type="submission" date="2024-04" db="EMBL/GenBank/DDBJ databases">
        <title>Tritrichomonas musculus Genome.</title>
        <authorList>
            <person name="Alves-Ferreira E."/>
            <person name="Grigg M."/>
            <person name="Lorenzi H."/>
            <person name="Galac M."/>
        </authorList>
    </citation>
    <scope>NUCLEOTIDE SEQUENCE [LARGE SCALE GENOMIC DNA]</scope>
    <source>
        <strain evidence="3 4">EAF2021</strain>
    </source>
</reference>
<dbReference type="PROSITE" id="PS51419">
    <property type="entry name" value="RAB"/>
    <property type="match status" value="1"/>
</dbReference>
<dbReference type="InterPro" id="IPR001806">
    <property type="entry name" value="Small_GTPase"/>
</dbReference>
<gene>
    <name evidence="3" type="ORF">M9Y10_030318</name>
</gene>
<dbReference type="EMBL" id="JAPFFF010000004">
    <property type="protein sequence ID" value="KAK8893057.1"/>
    <property type="molecule type" value="Genomic_DNA"/>
</dbReference>
<keyword evidence="1" id="KW-0547">Nucleotide-binding</keyword>
<dbReference type="Pfam" id="PF00071">
    <property type="entry name" value="Ras"/>
    <property type="match status" value="1"/>
</dbReference>
<keyword evidence="2" id="KW-0342">GTP-binding</keyword>
<proteinExistence type="predicted"/>
<dbReference type="InterPro" id="IPR027417">
    <property type="entry name" value="P-loop_NTPase"/>
</dbReference>
<accession>A0ABR2KRM5</accession>
<dbReference type="CDD" id="cd00154">
    <property type="entry name" value="Rab"/>
    <property type="match status" value="1"/>
</dbReference>
<dbReference type="SMART" id="SM00174">
    <property type="entry name" value="RHO"/>
    <property type="match status" value="1"/>
</dbReference>
<dbReference type="SUPFAM" id="SSF52540">
    <property type="entry name" value="P-loop containing nucleoside triphosphate hydrolases"/>
    <property type="match status" value="1"/>
</dbReference>
<dbReference type="Gene3D" id="3.40.50.300">
    <property type="entry name" value="P-loop containing nucleotide triphosphate hydrolases"/>
    <property type="match status" value="1"/>
</dbReference>
<sequence>MKNKVILVGNSGVGKTSLISAFIGDYYNEEHLPTVNVSYCINEVVNNFNKKVKLEIWDTAGQEKYQAITKNFYRGANVALICFDYGDDLSKNSINKWIDAVLKESNECILYLVATKIDKLQDQIQLDNYLSDINERYEPISKVFVTSAKIKINVNELFLSVADENIKLMPIPDNPIQTTEKKDKKECC</sequence>